<comment type="caution">
    <text evidence="2">The sequence shown here is derived from an EMBL/GenBank/DDBJ whole genome shotgun (WGS) entry which is preliminary data.</text>
</comment>
<gene>
    <name evidence="2" type="ORF">LARSCL_LOCUS8383</name>
</gene>
<evidence type="ECO:0000313" key="2">
    <source>
        <dbReference type="EMBL" id="CAL1275939.1"/>
    </source>
</evidence>
<sequence length="99" mass="11294">MAEGSRLQVRARDRKEDSRIIEAHSASSSRKEVCEKPGVCYHCHCSGHFWNRCPELSKHFSTVSSRPSRSSTSESVPVSQMFLNPEFQRMLMYTSITVV</sequence>
<dbReference type="GO" id="GO:0008270">
    <property type="term" value="F:zinc ion binding"/>
    <property type="evidence" value="ECO:0007669"/>
    <property type="project" value="InterPro"/>
</dbReference>
<evidence type="ECO:0000313" key="3">
    <source>
        <dbReference type="Proteomes" id="UP001497382"/>
    </source>
</evidence>
<dbReference type="EMBL" id="CAXIEN010000089">
    <property type="protein sequence ID" value="CAL1275939.1"/>
    <property type="molecule type" value="Genomic_DNA"/>
</dbReference>
<evidence type="ECO:0000256" key="1">
    <source>
        <dbReference type="SAM" id="MobiDB-lite"/>
    </source>
</evidence>
<organism evidence="2 3">
    <name type="scientific">Larinioides sclopetarius</name>
    <dbReference type="NCBI Taxonomy" id="280406"/>
    <lineage>
        <taxon>Eukaryota</taxon>
        <taxon>Metazoa</taxon>
        <taxon>Ecdysozoa</taxon>
        <taxon>Arthropoda</taxon>
        <taxon>Chelicerata</taxon>
        <taxon>Arachnida</taxon>
        <taxon>Araneae</taxon>
        <taxon>Araneomorphae</taxon>
        <taxon>Entelegynae</taxon>
        <taxon>Araneoidea</taxon>
        <taxon>Araneidae</taxon>
        <taxon>Larinioides</taxon>
    </lineage>
</organism>
<name>A0AAV1ZX15_9ARAC</name>
<dbReference type="AlphaFoldDB" id="A0AAV1ZX15"/>
<proteinExistence type="predicted"/>
<feature type="region of interest" description="Disordered" evidence="1">
    <location>
        <begin position="1"/>
        <end position="22"/>
    </location>
</feature>
<dbReference type="GO" id="GO:0003676">
    <property type="term" value="F:nucleic acid binding"/>
    <property type="evidence" value="ECO:0007669"/>
    <property type="project" value="InterPro"/>
</dbReference>
<feature type="compositionally biased region" description="Basic and acidic residues" evidence="1">
    <location>
        <begin position="10"/>
        <end position="22"/>
    </location>
</feature>
<evidence type="ECO:0008006" key="4">
    <source>
        <dbReference type="Google" id="ProtNLM"/>
    </source>
</evidence>
<dbReference type="InterPro" id="IPR036875">
    <property type="entry name" value="Znf_CCHC_sf"/>
</dbReference>
<keyword evidence="3" id="KW-1185">Reference proteome</keyword>
<accession>A0AAV1ZX15</accession>
<reference evidence="2 3" key="1">
    <citation type="submission" date="2024-04" db="EMBL/GenBank/DDBJ databases">
        <authorList>
            <person name="Rising A."/>
            <person name="Reimegard J."/>
            <person name="Sonavane S."/>
            <person name="Akerstrom W."/>
            <person name="Nylinder S."/>
            <person name="Hedman E."/>
            <person name="Kallberg Y."/>
        </authorList>
    </citation>
    <scope>NUCLEOTIDE SEQUENCE [LARGE SCALE GENOMIC DNA]</scope>
</reference>
<dbReference type="Proteomes" id="UP001497382">
    <property type="component" value="Unassembled WGS sequence"/>
</dbReference>
<protein>
    <recommendedName>
        <fullName evidence="4">CCHC-type domain-containing protein</fullName>
    </recommendedName>
</protein>
<dbReference type="SUPFAM" id="SSF57756">
    <property type="entry name" value="Retrovirus zinc finger-like domains"/>
    <property type="match status" value="1"/>
</dbReference>